<feature type="transmembrane region" description="Helical" evidence="7">
    <location>
        <begin position="437"/>
        <end position="458"/>
    </location>
</feature>
<feature type="transmembrane region" description="Helical" evidence="7">
    <location>
        <begin position="169"/>
        <end position="189"/>
    </location>
</feature>
<comment type="caution">
    <text evidence="9">The sequence shown here is derived from an EMBL/GenBank/DDBJ whole genome shotgun (WGS) entry which is preliminary data.</text>
</comment>
<feature type="transmembrane region" description="Helical" evidence="7">
    <location>
        <begin position="373"/>
        <end position="393"/>
    </location>
</feature>
<dbReference type="PANTHER" id="PTHR11662:SF455">
    <property type="entry name" value="GH23975P"/>
    <property type="match status" value="1"/>
</dbReference>
<dbReference type="FunFam" id="1.20.1250.20:FF:000423">
    <property type="entry name" value="Putative inorganic phosphate cotransporter-like Protein"/>
    <property type="match status" value="1"/>
</dbReference>
<evidence type="ECO:0000256" key="1">
    <source>
        <dbReference type="ARBA" id="ARBA00004141"/>
    </source>
</evidence>
<feature type="transmembrane region" description="Helical" evidence="7">
    <location>
        <begin position="405"/>
        <end position="425"/>
    </location>
</feature>
<dbReference type="InterPro" id="IPR050382">
    <property type="entry name" value="MFS_Na/Anion_cotransporter"/>
</dbReference>
<keyword evidence="4" id="KW-0769">Symport</keyword>
<dbReference type="InterPro" id="IPR020846">
    <property type="entry name" value="MFS_dom"/>
</dbReference>
<dbReference type="GO" id="GO:0006820">
    <property type="term" value="P:monoatomic anion transport"/>
    <property type="evidence" value="ECO:0007669"/>
    <property type="project" value="TreeGrafter"/>
</dbReference>
<keyword evidence="5 7" id="KW-1133">Transmembrane helix</keyword>
<dbReference type="PROSITE" id="PS50850">
    <property type="entry name" value="MFS"/>
    <property type="match status" value="1"/>
</dbReference>
<sequence length="500" mass="55355">MENMKSKPLKAKVFPSERIILAIMCMLATYNFMFQRLTINFGLVCMVKSPSVANNSTPINEMAHEIGDDQAEFEWSRDVQGLILASFYYGFVFAQIPGGWFSDRFGAKRALIMSGFLVSIFTLFTPLAARLGPNYLIGLRLAQGISNGAAMPAISTLSSRWFAALERGFMLGIAYSGFAFATSTTYPIAAFFCENTGWPGLFYFAGIFGLLWCVATFFLIFEWPETHPRIGNEEIIFVQKYRAVQYTNASNGPTNPQVIPWMKILFSVRVWALLISNFGCTWVFISIGMYLPTYTKEVLRQDISQNGILSAIPFVCTTIAHFLVAIAFDWIRKMNYCSVTVLRKGFNSLGAFGAALAMGLIGFVPSGNVLGPVVLITMGQIFVEFAFTGGYVFSIFELAPKFAGTLTAIMNTFGFSVGLLSPPLVSYLTSNGRREDWLIFFNISAGICALGGVFYVLFGTSELQDWAVTGRKSDNNNVQNVGSSKDEMILIKDKENNSKK</sequence>
<evidence type="ECO:0000256" key="2">
    <source>
        <dbReference type="ARBA" id="ARBA00022448"/>
    </source>
</evidence>
<feature type="transmembrane region" description="Helical" evidence="7">
    <location>
        <begin position="201"/>
        <end position="221"/>
    </location>
</feature>
<dbReference type="PANTHER" id="PTHR11662">
    <property type="entry name" value="SOLUTE CARRIER FAMILY 17"/>
    <property type="match status" value="1"/>
</dbReference>
<dbReference type="InterPro" id="IPR036259">
    <property type="entry name" value="MFS_trans_sf"/>
</dbReference>
<feature type="transmembrane region" description="Helical" evidence="7">
    <location>
        <begin position="135"/>
        <end position="157"/>
    </location>
</feature>
<dbReference type="Proteomes" id="UP000198287">
    <property type="component" value="Unassembled WGS sequence"/>
</dbReference>
<protein>
    <submittedName>
        <fullName evidence="9">Sialin</fullName>
    </submittedName>
</protein>
<evidence type="ECO:0000256" key="4">
    <source>
        <dbReference type="ARBA" id="ARBA00022847"/>
    </source>
</evidence>
<feature type="transmembrane region" description="Helical" evidence="7">
    <location>
        <begin position="349"/>
        <end position="367"/>
    </location>
</feature>
<feature type="transmembrane region" description="Helical" evidence="7">
    <location>
        <begin position="270"/>
        <end position="291"/>
    </location>
</feature>
<dbReference type="Pfam" id="PF07690">
    <property type="entry name" value="MFS_1"/>
    <property type="match status" value="1"/>
</dbReference>
<feature type="domain" description="Major facilitator superfamily (MFS) profile" evidence="8">
    <location>
        <begin position="21"/>
        <end position="463"/>
    </location>
</feature>
<evidence type="ECO:0000256" key="3">
    <source>
        <dbReference type="ARBA" id="ARBA00022692"/>
    </source>
</evidence>
<dbReference type="OrthoDB" id="2985014at2759"/>
<feature type="transmembrane region" description="Helical" evidence="7">
    <location>
        <begin position="79"/>
        <end position="98"/>
    </location>
</feature>
<dbReference type="OMA" id="FFWITFG"/>
<dbReference type="GO" id="GO:0016020">
    <property type="term" value="C:membrane"/>
    <property type="evidence" value="ECO:0007669"/>
    <property type="project" value="UniProtKB-SubCell"/>
</dbReference>
<evidence type="ECO:0000313" key="10">
    <source>
        <dbReference type="Proteomes" id="UP000198287"/>
    </source>
</evidence>
<dbReference type="InterPro" id="IPR011701">
    <property type="entry name" value="MFS"/>
</dbReference>
<dbReference type="AlphaFoldDB" id="A0A226ERD8"/>
<proteinExistence type="predicted"/>
<reference evidence="9 10" key="1">
    <citation type="submission" date="2015-12" db="EMBL/GenBank/DDBJ databases">
        <title>The genome of Folsomia candida.</title>
        <authorList>
            <person name="Faddeeva A."/>
            <person name="Derks M.F."/>
            <person name="Anvar Y."/>
            <person name="Smit S."/>
            <person name="Van Straalen N."/>
            <person name="Roelofs D."/>
        </authorList>
    </citation>
    <scope>NUCLEOTIDE SEQUENCE [LARGE SCALE GENOMIC DNA]</scope>
    <source>
        <strain evidence="9 10">VU population</strain>
        <tissue evidence="9">Whole body</tissue>
    </source>
</reference>
<feature type="transmembrane region" description="Helical" evidence="7">
    <location>
        <begin position="20"/>
        <end position="39"/>
    </location>
</feature>
<dbReference type="Gene3D" id="1.20.1250.20">
    <property type="entry name" value="MFS general substrate transporter like domains"/>
    <property type="match status" value="1"/>
</dbReference>
<keyword evidence="3 7" id="KW-0812">Transmembrane</keyword>
<keyword evidence="6 7" id="KW-0472">Membrane</keyword>
<organism evidence="9 10">
    <name type="scientific">Folsomia candida</name>
    <name type="common">Springtail</name>
    <dbReference type="NCBI Taxonomy" id="158441"/>
    <lineage>
        <taxon>Eukaryota</taxon>
        <taxon>Metazoa</taxon>
        <taxon>Ecdysozoa</taxon>
        <taxon>Arthropoda</taxon>
        <taxon>Hexapoda</taxon>
        <taxon>Collembola</taxon>
        <taxon>Entomobryomorpha</taxon>
        <taxon>Isotomoidea</taxon>
        <taxon>Isotomidae</taxon>
        <taxon>Proisotominae</taxon>
        <taxon>Folsomia</taxon>
    </lineage>
</organism>
<comment type="subcellular location">
    <subcellularLocation>
        <location evidence="1">Membrane</location>
        <topology evidence="1">Multi-pass membrane protein</topology>
    </subcellularLocation>
</comment>
<evidence type="ECO:0000259" key="8">
    <source>
        <dbReference type="PROSITE" id="PS50850"/>
    </source>
</evidence>
<dbReference type="GO" id="GO:0015293">
    <property type="term" value="F:symporter activity"/>
    <property type="evidence" value="ECO:0007669"/>
    <property type="project" value="UniProtKB-KW"/>
</dbReference>
<evidence type="ECO:0000256" key="5">
    <source>
        <dbReference type="ARBA" id="ARBA00022989"/>
    </source>
</evidence>
<dbReference type="SUPFAM" id="SSF103473">
    <property type="entry name" value="MFS general substrate transporter"/>
    <property type="match status" value="1"/>
</dbReference>
<evidence type="ECO:0000256" key="6">
    <source>
        <dbReference type="ARBA" id="ARBA00023136"/>
    </source>
</evidence>
<evidence type="ECO:0000313" key="9">
    <source>
        <dbReference type="EMBL" id="OXA59820.1"/>
    </source>
</evidence>
<accession>A0A226ERD8</accession>
<evidence type="ECO:0000256" key="7">
    <source>
        <dbReference type="SAM" id="Phobius"/>
    </source>
</evidence>
<feature type="transmembrane region" description="Helical" evidence="7">
    <location>
        <begin position="311"/>
        <end position="328"/>
    </location>
</feature>
<dbReference type="EMBL" id="LNIX01000002">
    <property type="protein sequence ID" value="OXA59820.1"/>
    <property type="molecule type" value="Genomic_DNA"/>
</dbReference>
<name>A0A226ERD8_FOLCA</name>
<dbReference type="FunFam" id="1.20.1250.20:FF:000003">
    <property type="entry name" value="Solute carrier family 17 member 3"/>
    <property type="match status" value="1"/>
</dbReference>
<gene>
    <name evidence="9" type="ORF">Fcan01_04737</name>
</gene>
<feature type="transmembrane region" description="Helical" evidence="7">
    <location>
        <begin position="110"/>
        <end position="129"/>
    </location>
</feature>
<keyword evidence="10" id="KW-1185">Reference proteome</keyword>
<keyword evidence="2" id="KW-0813">Transport</keyword>